<feature type="transmembrane region" description="Helical" evidence="1">
    <location>
        <begin position="329"/>
        <end position="353"/>
    </location>
</feature>
<keyword evidence="3" id="KW-1185">Reference proteome</keyword>
<feature type="transmembrane region" description="Helical" evidence="1">
    <location>
        <begin position="266"/>
        <end position="288"/>
    </location>
</feature>
<evidence type="ECO:0000256" key="1">
    <source>
        <dbReference type="SAM" id="Phobius"/>
    </source>
</evidence>
<keyword evidence="1" id="KW-0472">Membrane</keyword>
<dbReference type="InterPro" id="IPR010293">
    <property type="entry name" value="Sbt_1"/>
</dbReference>
<dbReference type="Proteomes" id="UP001597101">
    <property type="component" value="Unassembled WGS sequence"/>
</dbReference>
<feature type="transmembrane region" description="Helical" evidence="1">
    <location>
        <begin position="68"/>
        <end position="92"/>
    </location>
</feature>
<dbReference type="PANTHER" id="PTHR40400">
    <property type="entry name" value="SLR1512 PROTEIN"/>
    <property type="match status" value="1"/>
</dbReference>
<sequence>MEFAADILNTILTQFQKPTLAFLIGGMLLAAFNSKLEVPEPVYKFIVILLLLKVGLGAGISVREADFMSLAVPALGAAIAGVVIVLLGTVTLARLKGVSRVDGIATAGLFGAVSASTLAAGMAVLDGDGIAYEGFIGALYPFMDIAALVTAIVLARISVARREAAQMAVSGQGTMTMGGAGGGGKRTQISGVDGDMIKGILVDTFRSPAISALMLGLALGIFAKPDSVYQSFYEPLFRGLLSILMLIMGAEAWARISEMRKVAHAYIFYGIAGPLVHGMIGFGIGLAAHHMTGFSAGGVVLLSIMAASSSDISGPPTVRAALPEANPSAYIGASTGIGTPVAILSIPLFMALADMAIGF</sequence>
<evidence type="ECO:0000313" key="2">
    <source>
        <dbReference type="EMBL" id="MFD0915247.1"/>
    </source>
</evidence>
<dbReference type="RefSeq" id="WP_377211097.1">
    <property type="nucleotide sequence ID" value="NZ_JBHTJV010000002.1"/>
</dbReference>
<dbReference type="Pfam" id="PF05982">
    <property type="entry name" value="Sbt_1"/>
    <property type="match status" value="1"/>
</dbReference>
<evidence type="ECO:0000313" key="3">
    <source>
        <dbReference type="Proteomes" id="UP001597101"/>
    </source>
</evidence>
<keyword evidence="1" id="KW-1133">Transmembrane helix</keyword>
<dbReference type="PANTHER" id="PTHR40400:SF1">
    <property type="entry name" value="SLR1512 PROTEIN"/>
    <property type="match status" value="1"/>
</dbReference>
<name>A0ABW3FCG9_9HYPH</name>
<feature type="transmembrane region" description="Helical" evidence="1">
    <location>
        <begin position="235"/>
        <end position="254"/>
    </location>
</feature>
<feature type="transmembrane region" description="Helical" evidence="1">
    <location>
        <begin position="104"/>
        <end position="125"/>
    </location>
</feature>
<organism evidence="2 3">
    <name type="scientific">Pseudahrensia aquimaris</name>
    <dbReference type="NCBI Taxonomy" id="744461"/>
    <lineage>
        <taxon>Bacteria</taxon>
        <taxon>Pseudomonadati</taxon>
        <taxon>Pseudomonadota</taxon>
        <taxon>Alphaproteobacteria</taxon>
        <taxon>Hyphomicrobiales</taxon>
        <taxon>Ahrensiaceae</taxon>
        <taxon>Pseudahrensia</taxon>
    </lineage>
</organism>
<protein>
    <submittedName>
        <fullName evidence="2">Sodium-dependent bicarbonate transport family permease</fullName>
    </submittedName>
</protein>
<accession>A0ABW3FCG9</accession>
<comment type="caution">
    <text evidence="2">The sequence shown here is derived from an EMBL/GenBank/DDBJ whole genome shotgun (WGS) entry which is preliminary data.</text>
</comment>
<proteinExistence type="predicted"/>
<keyword evidence="1" id="KW-0812">Transmembrane</keyword>
<gene>
    <name evidence="2" type="ORF">ACFQ14_02385</name>
</gene>
<feature type="transmembrane region" description="Helical" evidence="1">
    <location>
        <begin position="15"/>
        <end position="33"/>
    </location>
</feature>
<feature type="transmembrane region" description="Helical" evidence="1">
    <location>
        <begin position="205"/>
        <end position="223"/>
    </location>
</feature>
<feature type="transmembrane region" description="Helical" evidence="1">
    <location>
        <begin position="137"/>
        <end position="157"/>
    </location>
</feature>
<feature type="transmembrane region" description="Helical" evidence="1">
    <location>
        <begin position="45"/>
        <end position="62"/>
    </location>
</feature>
<reference evidence="3" key="1">
    <citation type="journal article" date="2019" name="Int. J. Syst. Evol. Microbiol.">
        <title>The Global Catalogue of Microorganisms (GCM) 10K type strain sequencing project: providing services to taxonomists for standard genome sequencing and annotation.</title>
        <authorList>
            <consortium name="The Broad Institute Genomics Platform"/>
            <consortium name="The Broad Institute Genome Sequencing Center for Infectious Disease"/>
            <person name="Wu L."/>
            <person name="Ma J."/>
        </authorList>
    </citation>
    <scope>NUCLEOTIDE SEQUENCE [LARGE SCALE GENOMIC DNA]</scope>
    <source>
        <strain evidence="3">CCUG 60023</strain>
    </source>
</reference>
<dbReference type="EMBL" id="JBHTJV010000002">
    <property type="protein sequence ID" value="MFD0915247.1"/>
    <property type="molecule type" value="Genomic_DNA"/>
</dbReference>